<dbReference type="AlphaFoldDB" id="A0AAV6VEY6"/>
<reference evidence="1 2" key="1">
    <citation type="journal article" date="2022" name="Nat. Ecol. Evol.">
        <title>A masculinizing supergene underlies an exaggerated male reproductive morph in a spider.</title>
        <authorList>
            <person name="Hendrickx F."/>
            <person name="De Corte Z."/>
            <person name="Sonet G."/>
            <person name="Van Belleghem S.M."/>
            <person name="Kostlbacher S."/>
            <person name="Vangestel C."/>
        </authorList>
    </citation>
    <scope>NUCLEOTIDE SEQUENCE [LARGE SCALE GENOMIC DNA]</scope>
    <source>
        <strain evidence="1">W744_W776</strain>
    </source>
</reference>
<protein>
    <recommendedName>
        <fullName evidence="3">Transposase</fullName>
    </recommendedName>
</protein>
<evidence type="ECO:0000313" key="1">
    <source>
        <dbReference type="EMBL" id="KAG8195244.1"/>
    </source>
</evidence>
<sequence length="147" mass="16680">MNVLCKCKELYPNNSDNDNMKQTSYLTGVSKASIIRMISEYKTTGSLSTPSKKQTPGKRTTRLQRYDEATLSGIRQIVDVYQQRKQYYSVKQVMHDINEDPKLPNISRKTTERLLKDLGICAKKSTKSVSPRGVKKSKEAILFINSG</sequence>
<dbReference type="EMBL" id="JAFNEN010000090">
    <property type="protein sequence ID" value="KAG8195244.1"/>
    <property type="molecule type" value="Genomic_DNA"/>
</dbReference>
<accession>A0AAV6VEY6</accession>
<comment type="caution">
    <text evidence="1">The sequence shown here is derived from an EMBL/GenBank/DDBJ whole genome shotgun (WGS) entry which is preliminary data.</text>
</comment>
<evidence type="ECO:0008006" key="3">
    <source>
        <dbReference type="Google" id="ProtNLM"/>
    </source>
</evidence>
<name>A0AAV6VEY6_9ARAC</name>
<gene>
    <name evidence="1" type="ORF">JTE90_028395</name>
</gene>
<keyword evidence="2" id="KW-1185">Reference proteome</keyword>
<organism evidence="1 2">
    <name type="scientific">Oedothorax gibbosus</name>
    <dbReference type="NCBI Taxonomy" id="931172"/>
    <lineage>
        <taxon>Eukaryota</taxon>
        <taxon>Metazoa</taxon>
        <taxon>Ecdysozoa</taxon>
        <taxon>Arthropoda</taxon>
        <taxon>Chelicerata</taxon>
        <taxon>Arachnida</taxon>
        <taxon>Araneae</taxon>
        <taxon>Araneomorphae</taxon>
        <taxon>Entelegynae</taxon>
        <taxon>Araneoidea</taxon>
        <taxon>Linyphiidae</taxon>
        <taxon>Erigoninae</taxon>
        <taxon>Oedothorax</taxon>
    </lineage>
</organism>
<proteinExistence type="predicted"/>
<dbReference type="Proteomes" id="UP000827092">
    <property type="component" value="Unassembled WGS sequence"/>
</dbReference>
<evidence type="ECO:0000313" key="2">
    <source>
        <dbReference type="Proteomes" id="UP000827092"/>
    </source>
</evidence>